<accession>A0AAV1UJX6</accession>
<name>A0AAV1UJX6_9STRA</name>
<dbReference type="EMBL" id="CAKLBY020000221">
    <property type="protein sequence ID" value="CAK7935179.1"/>
    <property type="molecule type" value="Genomic_DNA"/>
</dbReference>
<feature type="domain" description="RXLR phytopathogen effector protein WY-domain" evidence="2">
    <location>
        <begin position="167"/>
        <end position="191"/>
    </location>
</feature>
<protein>
    <recommendedName>
        <fullName evidence="2">RXLR phytopathogen effector protein WY-domain domain-containing protein</fullName>
    </recommendedName>
</protein>
<feature type="compositionally biased region" description="Basic and acidic residues" evidence="1">
    <location>
        <begin position="52"/>
        <end position="74"/>
    </location>
</feature>
<proteinExistence type="predicted"/>
<evidence type="ECO:0000313" key="4">
    <source>
        <dbReference type="Proteomes" id="UP001162060"/>
    </source>
</evidence>
<organism evidence="3 4">
    <name type="scientific">Peronospora matthiolae</name>
    <dbReference type="NCBI Taxonomy" id="2874970"/>
    <lineage>
        <taxon>Eukaryota</taxon>
        <taxon>Sar</taxon>
        <taxon>Stramenopiles</taxon>
        <taxon>Oomycota</taxon>
        <taxon>Peronosporomycetes</taxon>
        <taxon>Peronosporales</taxon>
        <taxon>Peronosporaceae</taxon>
        <taxon>Peronospora</taxon>
    </lineage>
</organism>
<reference evidence="3" key="1">
    <citation type="submission" date="2024-01" db="EMBL/GenBank/DDBJ databases">
        <authorList>
            <person name="Webb A."/>
        </authorList>
    </citation>
    <scope>NUCLEOTIDE SEQUENCE</scope>
    <source>
        <strain evidence="3">Pm1</strain>
    </source>
</reference>
<evidence type="ECO:0000259" key="2">
    <source>
        <dbReference type="Pfam" id="PF18634"/>
    </source>
</evidence>
<sequence>MRSLCYVLMAVVIHGWKRNQLIAADSTRTNLTAHHSSDDVPHTMNQMAVASRLEKPHGSALDKPDLQGQTNEDRASAGSILTDLALKVAETIVNIGPFKLKSIQDAVKHKKVKKTFEQGTVMDQNKFVSLLVDEFSVQKPRWYYGELIDYMLKYVTRNGEEVRRVQPEELMEAFHSLRAIPDMKDHADRLQVMLLRKHVPTLWEPLIALWVKSRLTPEDVSGIWTAGKRGDFLKVYRENDVGDSYLTAQNLIAEYIKEYEKVNPESDRAAHKELLKYYTNQQQAILQARAFKLDQIMTHHMS</sequence>
<dbReference type="InterPro" id="IPR040786">
    <property type="entry name" value="RXLR_WY"/>
</dbReference>
<dbReference type="AlphaFoldDB" id="A0AAV1UJX6"/>
<comment type="caution">
    <text evidence="3">The sequence shown here is derived from an EMBL/GenBank/DDBJ whole genome shotgun (WGS) entry which is preliminary data.</text>
</comment>
<evidence type="ECO:0000256" key="1">
    <source>
        <dbReference type="SAM" id="MobiDB-lite"/>
    </source>
</evidence>
<dbReference type="Proteomes" id="UP001162060">
    <property type="component" value="Unassembled WGS sequence"/>
</dbReference>
<evidence type="ECO:0000313" key="3">
    <source>
        <dbReference type="EMBL" id="CAK7935179.1"/>
    </source>
</evidence>
<feature type="region of interest" description="Disordered" evidence="1">
    <location>
        <begin position="51"/>
        <end position="74"/>
    </location>
</feature>
<dbReference type="Pfam" id="PF18634">
    <property type="entry name" value="RXLR_WY"/>
    <property type="match status" value="1"/>
</dbReference>
<gene>
    <name evidence="3" type="ORF">PM001_LOCUS20329</name>
</gene>